<dbReference type="Proteomes" id="UP000011087">
    <property type="component" value="Unassembled WGS sequence"/>
</dbReference>
<evidence type="ECO:0000313" key="4">
    <source>
        <dbReference type="EnsemblProtists" id="EKX35039"/>
    </source>
</evidence>
<gene>
    <name evidence="3" type="ORF">GUITHDRAFT_146791</name>
</gene>
<feature type="region of interest" description="Disordered" evidence="2">
    <location>
        <begin position="315"/>
        <end position="335"/>
    </location>
</feature>
<evidence type="ECO:0000313" key="5">
    <source>
        <dbReference type="Proteomes" id="UP000011087"/>
    </source>
</evidence>
<accession>L1IGI4</accession>
<proteinExistence type="predicted"/>
<dbReference type="PaxDb" id="55529-EKX35039"/>
<keyword evidence="1" id="KW-0175">Coiled coil</keyword>
<evidence type="ECO:0000256" key="2">
    <source>
        <dbReference type="SAM" id="MobiDB-lite"/>
    </source>
</evidence>
<dbReference type="GeneID" id="17291772"/>
<reference evidence="4" key="3">
    <citation type="submission" date="2016-03" db="UniProtKB">
        <authorList>
            <consortium name="EnsemblProtists"/>
        </authorList>
    </citation>
    <scope>IDENTIFICATION</scope>
</reference>
<reference evidence="5" key="2">
    <citation type="submission" date="2012-11" db="EMBL/GenBank/DDBJ databases">
        <authorList>
            <person name="Kuo A."/>
            <person name="Curtis B.A."/>
            <person name="Tanifuji G."/>
            <person name="Burki F."/>
            <person name="Gruber A."/>
            <person name="Irimia M."/>
            <person name="Maruyama S."/>
            <person name="Arias M.C."/>
            <person name="Ball S.G."/>
            <person name="Gile G.H."/>
            <person name="Hirakawa Y."/>
            <person name="Hopkins J.F."/>
            <person name="Rensing S.A."/>
            <person name="Schmutz J."/>
            <person name="Symeonidi A."/>
            <person name="Elias M."/>
            <person name="Eveleigh R.J."/>
            <person name="Herman E.K."/>
            <person name="Klute M.J."/>
            <person name="Nakayama T."/>
            <person name="Obornik M."/>
            <person name="Reyes-Prieto A."/>
            <person name="Armbrust E.V."/>
            <person name="Aves S.J."/>
            <person name="Beiko R.G."/>
            <person name="Coutinho P."/>
            <person name="Dacks J.B."/>
            <person name="Durnford D.G."/>
            <person name="Fast N.M."/>
            <person name="Green B.R."/>
            <person name="Grisdale C."/>
            <person name="Hempe F."/>
            <person name="Henrissat B."/>
            <person name="Hoppner M.P."/>
            <person name="Ishida K.-I."/>
            <person name="Kim E."/>
            <person name="Koreny L."/>
            <person name="Kroth P.G."/>
            <person name="Liu Y."/>
            <person name="Malik S.-B."/>
            <person name="Maier U.G."/>
            <person name="McRose D."/>
            <person name="Mock T."/>
            <person name="Neilson J.A."/>
            <person name="Onodera N.T."/>
            <person name="Poole A.M."/>
            <person name="Pritham E.J."/>
            <person name="Richards T.A."/>
            <person name="Rocap G."/>
            <person name="Roy S.W."/>
            <person name="Sarai C."/>
            <person name="Schaack S."/>
            <person name="Shirato S."/>
            <person name="Slamovits C.H."/>
            <person name="Spencer D.F."/>
            <person name="Suzuki S."/>
            <person name="Worden A.Z."/>
            <person name="Zauner S."/>
            <person name="Barry K."/>
            <person name="Bell C."/>
            <person name="Bharti A.K."/>
            <person name="Crow J.A."/>
            <person name="Grimwood J."/>
            <person name="Kramer R."/>
            <person name="Lindquist E."/>
            <person name="Lucas S."/>
            <person name="Salamov A."/>
            <person name="McFadden G.I."/>
            <person name="Lane C.E."/>
            <person name="Keeling P.J."/>
            <person name="Gray M.W."/>
            <person name="Grigoriev I.V."/>
            <person name="Archibald J.M."/>
        </authorList>
    </citation>
    <scope>NUCLEOTIDE SEQUENCE</scope>
    <source>
        <strain evidence="5">CCMP2712</strain>
    </source>
</reference>
<dbReference type="HOGENOM" id="CLU_293972_0_0_1"/>
<dbReference type="RefSeq" id="XP_005822019.1">
    <property type="nucleotide sequence ID" value="XM_005821962.1"/>
</dbReference>
<dbReference type="EnsemblProtists" id="EKX35039">
    <property type="protein sequence ID" value="EKX35039"/>
    <property type="gene ID" value="GUITHDRAFT_146791"/>
</dbReference>
<protein>
    <submittedName>
        <fullName evidence="3 4">Uncharacterized protein</fullName>
    </submittedName>
</protein>
<dbReference type="AlphaFoldDB" id="L1IGI4"/>
<reference evidence="3 5" key="1">
    <citation type="journal article" date="2012" name="Nature">
        <title>Algal genomes reveal evolutionary mosaicism and the fate of nucleomorphs.</title>
        <authorList>
            <consortium name="DOE Joint Genome Institute"/>
            <person name="Curtis B.A."/>
            <person name="Tanifuji G."/>
            <person name="Burki F."/>
            <person name="Gruber A."/>
            <person name="Irimia M."/>
            <person name="Maruyama S."/>
            <person name="Arias M.C."/>
            <person name="Ball S.G."/>
            <person name="Gile G.H."/>
            <person name="Hirakawa Y."/>
            <person name="Hopkins J.F."/>
            <person name="Kuo A."/>
            <person name="Rensing S.A."/>
            <person name="Schmutz J."/>
            <person name="Symeonidi A."/>
            <person name="Elias M."/>
            <person name="Eveleigh R.J."/>
            <person name="Herman E.K."/>
            <person name="Klute M.J."/>
            <person name="Nakayama T."/>
            <person name="Obornik M."/>
            <person name="Reyes-Prieto A."/>
            <person name="Armbrust E.V."/>
            <person name="Aves S.J."/>
            <person name="Beiko R.G."/>
            <person name="Coutinho P."/>
            <person name="Dacks J.B."/>
            <person name="Durnford D.G."/>
            <person name="Fast N.M."/>
            <person name="Green B.R."/>
            <person name="Grisdale C.J."/>
            <person name="Hempel F."/>
            <person name="Henrissat B."/>
            <person name="Hoppner M.P."/>
            <person name="Ishida K."/>
            <person name="Kim E."/>
            <person name="Koreny L."/>
            <person name="Kroth P.G."/>
            <person name="Liu Y."/>
            <person name="Malik S.B."/>
            <person name="Maier U.G."/>
            <person name="McRose D."/>
            <person name="Mock T."/>
            <person name="Neilson J.A."/>
            <person name="Onodera N.T."/>
            <person name="Poole A.M."/>
            <person name="Pritham E.J."/>
            <person name="Richards T.A."/>
            <person name="Rocap G."/>
            <person name="Roy S.W."/>
            <person name="Sarai C."/>
            <person name="Schaack S."/>
            <person name="Shirato S."/>
            <person name="Slamovits C.H."/>
            <person name="Spencer D.F."/>
            <person name="Suzuki S."/>
            <person name="Worden A.Z."/>
            <person name="Zauner S."/>
            <person name="Barry K."/>
            <person name="Bell C."/>
            <person name="Bharti A.K."/>
            <person name="Crow J.A."/>
            <person name="Grimwood J."/>
            <person name="Kramer R."/>
            <person name="Lindquist E."/>
            <person name="Lucas S."/>
            <person name="Salamov A."/>
            <person name="McFadden G.I."/>
            <person name="Lane C.E."/>
            <person name="Keeling P.J."/>
            <person name="Gray M.W."/>
            <person name="Grigoriev I.V."/>
            <person name="Archibald J.M."/>
        </authorList>
    </citation>
    <scope>NUCLEOTIDE SEQUENCE</scope>
    <source>
        <strain evidence="3 5">CCMP2712</strain>
    </source>
</reference>
<feature type="region of interest" description="Disordered" evidence="2">
    <location>
        <begin position="249"/>
        <end position="274"/>
    </location>
</feature>
<organism evidence="3">
    <name type="scientific">Guillardia theta (strain CCMP2712)</name>
    <name type="common">Cryptophyte</name>
    <dbReference type="NCBI Taxonomy" id="905079"/>
    <lineage>
        <taxon>Eukaryota</taxon>
        <taxon>Cryptophyceae</taxon>
        <taxon>Pyrenomonadales</taxon>
        <taxon>Geminigeraceae</taxon>
        <taxon>Guillardia</taxon>
    </lineage>
</organism>
<keyword evidence="5" id="KW-1185">Reference proteome</keyword>
<feature type="coiled-coil region" evidence="1">
    <location>
        <begin position="933"/>
        <end position="1019"/>
    </location>
</feature>
<dbReference type="EMBL" id="JH993098">
    <property type="protein sequence ID" value="EKX35039.1"/>
    <property type="molecule type" value="Genomic_DNA"/>
</dbReference>
<evidence type="ECO:0000313" key="3">
    <source>
        <dbReference type="EMBL" id="EKX35039.1"/>
    </source>
</evidence>
<name>L1IGI4_GUITC</name>
<evidence type="ECO:0000256" key="1">
    <source>
        <dbReference type="SAM" id="Coils"/>
    </source>
</evidence>
<sequence>MSTQRLHRAAEDAIRRSSAVRRVLHERGSPMVGRAQSSLASLGRGFEDKISSYREVARAIIEEDNELIRRVNKDGDSTFCGTLDTSLVHFQEALDEQGKKLAKYKHAVKLLINQRWDRVDKSNAFASWRHSVLVPEQVKKVASLLSRRSRMNLKRRALAIWSFHAARSKSMSLAVMRREERGRASLLGRAFASWRYREPNDGQRRQIDKVKIELEIVALYADLQRVKDEMDQLVKEEMKGAEGLQIRRRADGVRAASPEEGGEEEDDVKKQEHITEEVVDRKYDELKTEQVPVKKDKEHVHVNKAVQTIEHFRVEKEQHTSEQAQEQEKGQTTEQVQEKQEELIADVVVPELVYVDKIQQLQEDLDNLNVELQKALQGKKTLEEELKTCRQYLNRKSEELGDLLRENRDDLEKAGAAVAAAELAAQSMSRLRSERVAFDELVYWKRECERLKNEISTLSWERRISWWMKESKSSDGREEEMKTVCYRLIKMLTTKELQIQLLFQRHDRVLKQASDAFELLNERFVLEYNNHQVYHTPREREYIIAECKEIVKDFHVRFGNLLLHNENNKYRILEVLAGNGDESVEYDALSRDLPLATACRDFFKSPHLRTSMDLVRRELQSVTAEVSEIIMNSRETLVKAQIYQEASPNKPPSLAFGGPPLPPSREAENLNLSRDVTQVKRQESLSDSRLQVDNMLDSMMADMADHDEQVSRPAEGGEGGVEAFDRGASVSGKAVPEADLQQRIFSIQRAFSLVPAIQEILKDIAEEAGGLLAAAELLTRGGAAGRAIESQSAVGPLLPGVISSALEDLEEVLQLQKLRILAIMEEDNVDIDFLLGELIHVQKECLRMEGIIEDCRIEWTNRRWVEKAGTAGPLLGEAKLRSKVARGVEVLTGELESVKKDVGRIMDRVTNEDGEEVEMSPTTAWKELHCLRCEDLQGAVEEAEERAAALEQEVRDLSSLATKLNESRQLSETLNRQLANLDSVLNELEEEKVELADECRQLKEENKKLIDVNTQLQAVNAHLMDKLDKKLKK</sequence>
<dbReference type="KEGG" id="gtt:GUITHDRAFT_146791"/>